<dbReference type="Pfam" id="PF17167">
    <property type="entry name" value="Glyco_hydro_94"/>
    <property type="match status" value="1"/>
</dbReference>
<organism evidence="5 6">
    <name type="scientific">Spirochaeta isovalerica</name>
    <dbReference type="NCBI Taxonomy" id="150"/>
    <lineage>
        <taxon>Bacteria</taxon>
        <taxon>Pseudomonadati</taxon>
        <taxon>Spirochaetota</taxon>
        <taxon>Spirochaetia</taxon>
        <taxon>Spirochaetales</taxon>
        <taxon>Spirochaetaceae</taxon>
        <taxon>Spirochaeta</taxon>
    </lineage>
</organism>
<gene>
    <name evidence="5" type="ORF">HNR50_003062</name>
</gene>
<sequence length="806" mass="91143">MNCGYFLDEKKEYIITTPKTPTKWINYIGTLEFGGFVDHTGGGVICAGDPALNRITKYIPQIPLSQMNGETLYIRLHRENGEYDIFSPFYTPVLKETEDFRCAVGLGYNRWSTVYKGIEVEILIFSPRGSRRIIRSIKVTNKSPEKQEIDIIPVVEYTHFDALKQFTNADWAPQTMESMVLDRKEGLVVLGQAAYMMKDRAVNYLTSNRPVSSFETDRSLFLGNGGYGSWQDPRSLHNKELSSTCALRGDNIGALLHHMGPLEPGESERLITQLGQTGDISKELNEIEYYRKEENVDAAFRELSRYWEGFLSVMQTETPSPSFNSMINIHNPRQCYMTKNWSRYLSLYQLGLGARGLGFRDSSQDVMGVLSQIPDEAAELIGKLLSTQKRNGSAMHQFFPLTMEANGGDSREEEDRADYYGDDHLWIILAVCEYLKETGDLTFLKKEFPFYDKDKAGLPVEKGTVLEHLKRGLNFTWENRGSHGLPLLGFADWNDTVNLPIGAESLFIASQFGVALREIIPVCEEIGDRDADLYKDWYTSMKDIVNREGWDGEWYRRYYDHKGKPLGSVENDKGKIFTNGQSWPVISGFAEGEKRDKALDSVYRHLNTSKGIKLSTPGYEKFDPEVGGVTTYRPGAKENGGIFLHSNPWVIIAETINGNGNRAFEYYSQINPAAKNEIIEEYEVEPYCYAQNILGDEHPQFGLGRNSWLSGTASWMYQAGTKYILGIKPELNGLSVNPCIPAEWDGFKTVRRFRGKTYRITVKNPRHLSKGVKSLTVNGEKIKGVVIPSANYINDGEITVEAVIGE</sequence>
<dbReference type="GO" id="GO:0047738">
    <property type="term" value="F:cellobiose phosphorylase activity"/>
    <property type="evidence" value="ECO:0007669"/>
    <property type="project" value="UniProtKB-EC"/>
</dbReference>
<dbReference type="InterPro" id="IPR037018">
    <property type="entry name" value="GH65_N"/>
</dbReference>
<dbReference type="InterPro" id="IPR052047">
    <property type="entry name" value="GH94_Enzymes"/>
</dbReference>
<dbReference type="Gene3D" id="2.70.98.40">
    <property type="entry name" value="Glycoside hydrolase, family 65, N-terminal domain"/>
    <property type="match status" value="1"/>
</dbReference>
<evidence type="ECO:0000259" key="4">
    <source>
        <dbReference type="Pfam" id="PF17167"/>
    </source>
</evidence>
<dbReference type="EC" id="2.4.1.20" evidence="5"/>
<dbReference type="Gene3D" id="2.60.420.10">
    <property type="entry name" value="Maltose phosphorylase, domain 3"/>
    <property type="match status" value="1"/>
</dbReference>
<dbReference type="InterPro" id="IPR033432">
    <property type="entry name" value="GH94_catalytic"/>
</dbReference>
<dbReference type="EMBL" id="JACHGJ010000006">
    <property type="protein sequence ID" value="MBB6481382.1"/>
    <property type="molecule type" value="Genomic_DNA"/>
</dbReference>
<dbReference type="InterPro" id="IPR010383">
    <property type="entry name" value="Glyco_hydrolase_94_b-supersand"/>
</dbReference>
<dbReference type="GO" id="GO:0005975">
    <property type="term" value="P:carbohydrate metabolic process"/>
    <property type="evidence" value="ECO:0007669"/>
    <property type="project" value="InterPro"/>
</dbReference>
<dbReference type="InterPro" id="IPR011013">
    <property type="entry name" value="Gal_mutarotase_sf_dom"/>
</dbReference>
<comment type="caution">
    <text evidence="5">The sequence shown here is derived from an EMBL/GenBank/DDBJ whole genome shotgun (WGS) entry which is preliminary data.</text>
</comment>
<keyword evidence="2 5" id="KW-0808">Transferase</keyword>
<accession>A0A841RGB7</accession>
<dbReference type="InterPro" id="IPR008928">
    <property type="entry name" value="6-hairpin_glycosidase_sf"/>
</dbReference>
<evidence type="ECO:0000256" key="2">
    <source>
        <dbReference type="ARBA" id="ARBA00022679"/>
    </source>
</evidence>
<evidence type="ECO:0000313" key="5">
    <source>
        <dbReference type="EMBL" id="MBB6481382.1"/>
    </source>
</evidence>
<keyword evidence="6" id="KW-1185">Reference proteome</keyword>
<dbReference type="Gene3D" id="1.20.890.20">
    <property type="entry name" value="mpn423 like domain"/>
    <property type="match status" value="1"/>
</dbReference>
<evidence type="ECO:0000256" key="1">
    <source>
        <dbReference type="ARBA" id="ARBA00022676"/>
    </source>
</evidence>
<dbReference type="PANTHER" id="PTHR37469:SF2">
    <property type="entry name" value="CELLOBIONIC ACID PHOSPHORYLASE"/>
    <property type="match status" value="1"/>
</dbReference>
<proteinExistence type="predicted"/>
<dbReference type="InterPro" id="IPR012341">
    <property type="entry name" value="6hp_glycosidase-like_sf"/>
</dbReference>
<dbReference type="SUPFAM" id="SSF48208">
    <property type="entry name" value="Six-hairpin glycosidases"/>
    <property type="match status" value="1"/>
</dbReference>
<dbReference type="AlphaFoldDB" id="A0A841RGB7"/>
<feature type="domain" description="Glycosyl hydrolase 94 supersandwich" evidence="3">
    <location>
        <begin position="11"/>
        <end position="292"/>
    </location>
</feature>
<dbReference type="SUPFAM" id="SSF74650">
    <property type="entry name" value="Galactose mutarotase-like"/>
    <property type="match status" value="1"/>
</dbReference>
<reference evidence="5 6" key="1">
    <citation type="submission" date="2020-08" db="EMBL/GenBank/DDBJ databases">
        <title>Genomic Encyclopedia of Type Strains, Phase IV (KMG-IV): sequencing the most valuable type-strain genomes for metagenomic binning, comparative biology and taxonomic classification.</title>
        <authorList>
            <person name="Goeker M."/>
        </authorList>
    </citation>
    <scope>NUCLEOTIDE SEQUENCE [LARGE SCALE GENOMIC DNA]</scope>
    <source>
        <strain evidence="5 6">DSM 2461</strain>
    </source>
</reference>
<keyword evidence="1 5" id="KW-0328">Glycosyltransferase</keyword>
<dbReference type="PANTHER" id="PTHR37469">
    <property type="entry name" value="CELLOBIONIC ACID PHOSPHORYLASE-RELATED"/>
    <property type="match status" value="1"/>
</dbReference>
<protein>
    <submittedName>
        <fullName evidence="5">Cellobiose phosphorylase</fullName>
        <ecNumber evidence="5">2.4.1.20</ecNumber>
    </submittedName>
</protein>
<dbReference type="Gene3D" id="1.50.10.10">
    <property type="match status" value="1"/>
</dbReference>
<dbReference type="GO" id="GO:0030246">
    <property type="term" value="F:carbohydrate binding"/>
    <property type="evidence" value="ECO:0007669"/>
    <property type="project" value="InterPro"/>
</dbReference>
<dbReference type="Pfam" id="PF06165">
    <property type="entry name" value="GH94_b-supersand"/>
    <property type="match status" value="1"/>
</dbReference>
<evidence type="ECO:0000313" key="6">
    <source>
        <dbReference type="Proteomes" id="UP000587760"/>
    </source>
</evidence>
<dbReference type="Proteomes" id="UP000587760">
    <property type="component" value="Unassembled WGS sequence"/>
</dbReference>
<name>A0A841RGB7_9SPIO</name>
<dbReference type="RefSeq" id="WP_184747632.1">
    <property type="nucleotide sequence ID" value="NZ_JACHGJ010000006.1"/>
</dbReference>
<feature type="domain" description="Glycosyl hydrolase 94 catalytic" evidence="4">
    <location>
        <begin position="306"/>
        <end position="726"/>
    </location>
</feature>
<evidence type="ECO:0000259" key="3">
    <source>
        <dbReference type="Pfam" id="PF06165"/>
    </source>
</evidence>